<evidence type="ECO:0000313" key="1">
    <source>
        <dbReference type="EMBL" id="VDM72815.1"/>
    </source>
</evidence>
<dbReference type="EMBL" id="UYYB01027379">
    <property type="protein sequence ID" value="VDM72815.1"/>
    <property type="molecule type" value="Genomic_DNA"/>
</dbReference>
<gene>
    <name evidence="1" type="ORF">SVUK_LOCUS7813</name>
</gene>
<evidence type="ECO:0000313" key="2">
    <source>
        <dbReference type="Proteomes" id="UP000270094"/>
    </source>
</evidence>
<name>A0A3P7KQE3_STRVU</name>
<sequence>MNPRIRLSSEDITAGKKTLQESGQKEKAQLLEILRRKSQTYTRWLSSSIEDLEEELSHIRKQADYKPIVADTILEVILRKISLEKPMNYQQVSRHSLLIKESSAKAPPRIFELAKQMHSNALTSALTDGKLDVAKSLWESRIGSPSVENTLTYIALLFLNGHREEANNVCEDLRSTAQTITASSLQTASFSFFALIAHF</sequence>
<reference evidence="1 2" key="1">
    <citation type="submission" date="2018-11" db="EMBL/GenBank/DDBJ databases">
        <authorList>
            <consortium name="Pathogen Informatics"/>
        </authorList>
    </citation>
    <scope>NUCLEOTIDE SEQUENCE [LARGE SCALE GENOMIC DNA]</scope>
</reference>
<keyword evidence="2" id="KW-1185">Reference proteome</keyword>
<organism evidence="1 2">
    <name type="scientific">Strongylus vulgaris</name>
    <name type="common">Blood worm</name>
    <dbReference type="NCBI Taxonomy" id="40348"/>
    <lineage>
        <taxon>Eukaryota</taxon>
        <taxon>Metazoa</taxon>
        <taxon>Ecdysozoa</taxon>
        <taxon>Nematoda</taxon>
        <taxon>Chromadorea</taxon>
        <taxon>Rhabditida</taxon>
        <taxon>Rhabditina</taxon>
        <taxon>Rhabditomorpha</taxon>
        <taxon>Strongyloidea</taxon>
        <taxon>Strongylidae</taxon>
        <taxon>Strongylus</taxon>
    </lineage>
</organism>
<accession>A0A3P7KQE3</accession>
<dbReference type="OrthoDB" id="185373at2759"/>
<dbReference type="Proteomes" id="UP000270094">
    <property type="component" value="Unassembled WGS sequence"/>
</dbReference>
<proteinExistence type="predicted"/>
<protein>
    <submittedName>
        <fullName evidence="1">Uncharacterized protein</fullName>
    </submittedName>
</protein>
<dbReference type="AlphaFoldDB" id="A0A3P7KQE3"/>